<accession>A0A9P8VQL7</accession>
<keyword evidence="3" id="KW-1185">Reference proteome</keyword>
<name>A0A9P8VQL7_9HYPO</name>
<keyword evidence="1" id="KW-0812">Transmembrane</keyword>
<feature type="transmembrane region" description="Helical" evidence="1">
    <location>
        <begin position="544"/>
        <end position="565"/>
    </location>
</feature>
<keyword evidence="1" id="KW-0472">Membrane</keyword>
<dbReference type="OrthoDB" id="3903561at2759"/>
<dbReference type="Proteomes" id="UP000777438">
    <property type="component" value="Unassembled WGS sequence"/>
</dbReference>
<feature type="transmembrane region" description="Helical" evidence="1">
    <location>
        <begin position="496"/>
        <end position="513"/>
    </location>
</feature>
<feature type="transmembrane region" description="Helical" evidence="1">
    <location>
        <begin position="193"/>
        <end position="217"/>
    </location>
</feature>
<comment type="caution">
    <text evidence="2">The sequence shown here is derived from an EMBL/GenBank/DDBJ whole genome shotgun (WGS) entry which is preliminary data.</text>
</comment>
<protein>
    <submittedName>
        <fullName evidence="2">Uncharacterized protein</fullName>
    </submittedName>
</protein>
<evidence type="ECO:0000313" key="2">
    <source>
        <dbReference type="EMBL" id="KAH6869687.1"/>
    </source>
</evidence>
<evidence type="ECO:0000256" key="1">
    <source>
        <dbReference type="SAM" id="Phobius"/>
    </source>
</evidence>
<feature type="transmembrane region" description="Helical" evidence="1">
    <location>
        <begin position="519"/>
        <end position="537"/>
    </location>
</feature>
<dbReference type="EMBL" id="JAGPYM010000067">
    <property type="protein sequence ID" value="KAH6869687.1"/>
    <property type="molecule type" value="Genomic_DNA"/>
</dbReference>
<proteinExistence type="predicted"/>
<sequence>MEMVSLTPYASPSRPALLDGGQSTLRTLLRDIYQQLKETPRAIWNDLRATGWRGAGFILIGLCWTLGLITAIGFLTIQSSWSYTNYVDPCGLGGEFSPFADSYNWWAPRGFFQITLRTPEVSFAAAKAIDITWDVVIGRGGQAVLAWVSWRVFADSVTVSIATKPATYTSFFLVFLQKEPSLVSVYRISRDFIFVRGLCSTIATYFMVATMAFILGFPTFASSMTGYTTADKAYLELRDGKMYQLSNATPVAYLIRDGDRINKTVNLMLGITVHADVSKYGFFGNAKKETEWNGTIIPSPALDVEAYNLPPGGDQLFGYNWSDHTGQYPFRNKENATYYISGEIYTINYIMKNASCQPIRKVRIDIQGALPRMKALTEWTLKKFQWGFSFIQVTLMAIFLVIWTAGIYVMWLKAHLTLRLNGHPGTAQGWKCLLQLAEVMEKQLKGAGIDSKALSDPELKDQIRKLLESGSVSSAIEFSKGNYSFRRGFCCWLKRERWWVLSLFVFIGLLTAIPFITNTWLGFLIMPVGILFSISFGRAAKSMMFLLLCFLILYLVVVVPLFSSWGTTTTK</sequence>
<evidence type="ECO:0000313" key="3">
    <source>
        <dbReference type="Proteomes" id="UP000777438"/>
    </source>
</evidence>
<reference evidence="2 3" key="1">
    <citation type="journal article" date="2021" name="Nat. Commun.">
        <title>Genetic determinants of endophytism in the Arabidopsis root mycobiome.</title>
        <authorList>
            <person name="Mesny F."/>
            <person name="Miyauchi S."/>
            <person name="Thiergart T."/>
            <person name="Pickel B."/>
            <person name="Atanasova L."/>
            <person name="Karlsson M."/>
            <person name="Huettel B."/>
            <person name="Barry K.W."/>
            <person name="Haridas S."/>
            <person name="Chen C."/>
            <person name="Bauer D."/>
            <person name="Andreopoulos W."/>
            <person name="Pangilinan J."/>
            <person name="LaButti K."/>
            <person name="Riley R."/>
            <person name="Lipzen A."/>
            <person name="Clum A."/>
            <person name="Drula E."/>
            <person name="Henrissat B."/>
            <person name="Kohler A."/>
            <person name="Grigoriev I.V."/>
            <person name="Martin F.M."/>
            <person name="Hacquard S."/>
        </authorList>
    </citation>
    <scope>NUCLEOTIDE SEQUENCE [LARGE SCALE GENOMIC DNA]</scope>
    <source>
        <strain evidence="2 3">MPI-CAGE-CH-0241</strain>
    </source>
</reference>
<feature type="transmembrane region" description="Helical" evidence="1">
    <location>
        <begin position="54"/>
        <end position="77"/>
    </location>
</feature>
<feature type="transmembrane region" description="Helical" evidence="1">
    <location>
        <begin position="386"/>
        <end position="411"/>
    </location>
</feature>
<keyword evidence="1" id="KW-1133">Transmembrane helix</keyword>
<dbReference type="AlphaFoldDB" id="A0A9P8VQL7"/>
<gene>
    <name evidence="2" type="ORF">B0T10DRAFT_523526</name>
</gene>
<organism evidence="2 3">
    <name type="scientific">Thelonectria olida</name>
    <dbReference type="NCBI Taxonomy" id="1576542"/>
    <lineage>
        <taxon>Eukaryota</taxon>
        <taxon>Fungi</taxon>
        <taxon>Dikarya</taxon>
        <taxon>Ascomycota</taxon>
        <taxon>Pezizomycotina</taxon>
        <taxon>Sordariomycetes</taxon>
        <taxon>Hypocreomycetidae</taxon>
        <taxon>Hypocreales</taxon>
        <taxon>Nectriaceae</taxon>
        <taxon>Thelonectria</taxon>
    </lineage>
</organism>